<reference evidence="1" key="1">
    <citation type="submission" date="2022-03" db="EMBL/GenBank/DDBJ databases">
        <authorList>
            <person name="Alioto T."/>
            <person name="Alioto T."/>
            <person name="Gomez Garrido J."/>
        </authorList>
    </citation>
    <scope>NUCLEOTIDE SEQUENCE</scope>
</reference>
<evidence type="ECO:0000313" key="2">
    <source>
        <dbReference type="Proteomes" id="UP001295444"/>
    </source>
</evidence>
<evidence type="ECO:0000313" key="1">
    <source>
        <dbReference type="EMBL" id="CAH2225839.1"/>
    </source>
</evidence>
<dbReference type="EMBL" id="OW240912">
    <property type="protein sequence ID" value="CAH2225839.1"/>
    <property type="molecule type" value="Genomic_DNA"/>
</dbReference>
<accession>A0AAD1R803</accession>
<sequence length="76" mass="9011">MSLYTNADVIATREELVNCIMECTEMTYRRNRKRRNTNPEERRRKRLGTQGITVSMVIARENTSWTPIIYPLEGYI</sequence>
<gene>
    <name evidence="1" type="ORF">PECUL_23A036699</name>
</gene>
<name>A0AAD1R803_PELCU</name>
<dbReference type="AlphaFoldDB" id="A0AAD1R803"/>
<protein>
    <submittedName>
        <fullName evidence="1">Uncharacterized protein</fullName>
    </submittedName>
</protein>
<proteinExistence type="predicted"/>
<organism evidence="1 2">
    <name type="scientific">Pelobates cultripes</name>
    <name type="common">Western spadefoot toad</name>
    <dbReference type="NCBI Taxonomy" id="61616"/>
    <lineage>
        <taxon>Eukaryota</taxon>
        <taxon>Metazoa</taxon>
        <taxon>Chordata</taxon>
        <taxon>Craniata</taxon>
        <taxon>Vertebrata</taxon>
        <taxon>Euteleostomi</taxon>
        <taxon>Amphibia</taxon>
        <taxon>Batrachia</taxon>
        <taxon>Anura</taxon>
        <taxon>Pelobatoidea</taxon>
        <taxon>Pelobatidae</taxon>
        <taxon>Pelobates</taxon>
    </lineage>
</organism>
<dbReference type="Proteomes" id="UP001295444">
    <property type="component" value="Chromosome 01"/>
</dbReference>
<keyword evidence="2" id="KW-1185">Reference proteome</keyword>